<proteinExistence type="predicted"/>
<dbReference type="InterPro" id="IPR042945">
    <property type="entry name" value="LBH_dom_prot"/>
</dbReference>
<accession>A0A8C5MBX6</accession>
<protein>
    <recommendedName>
        <fullName evidence="2">LBH domain-containing protein</fullName>
    </recommendedName>
</protein>
<feature type="compositionally biased region" description="Acidic residues" evidence="1">
    <location>
        <begin position="114"/>
        <end position="126"/>
    </location>
</feature>
<dbReference type="Ensembl" id="ENSLLET00000012291.1">
    <property type="protein sequence ID" value="ENSLLEP00000011820.1"/>
    <property type="gene ID" value="ENSLLEG00000007529.1"/>
</dbReference>
<dbReference type="AlphaFoldDB" id="A0A8C5MBX6"/>
<dbReference type="PANTHER" id="PTHR14987">
    <property type="entry name" value="PROTEIN LBH-RELATED"/>
    <property type="match status" value="1"/>
</dbReference>
<dbReference type="Pfam" id="PF15317">
    <property type="entry name" value="Lbh"/>
    <property type="match status" value="1"/>
</dbReference>
<dbReference type="PANTHER" id="PTHR14987:SF4">
    <property type="entry name" value="PROTEIN LBH-LIKE"/>
    <property type="match status" value="1"/>
</dbReference>
<reference evidence="3" key="1">
    <citation type="submission" date="2025-08" db="UniProtKB">
        <authorList>
            <consortium name="Ensembl"/>
        </authorList>
    </citation>
    <scope>IDENTIFICATION</scope>
</reference>
<evidence type="ECO:0000259" key="2">
    <source>
        <dbReference type="Pfam" id="PF15317"/>
    </source>
</evidence>
<dbReference type="Proteomes" id="UP000694569">
    <property type="component" value="Unplaced"/>
</dbReference>
<evidence type="ECO:0000313" key="3">
    <source>
        <dbReference type="Ensembl" id="ENSLLEP00000011820.1"/>
    </source>
</evidence>
<dbReference type="GO" id="GO:0005634">
    <property type="term" value="C:nucleus"/>
    <property type="evidence" value="ECO:0007669"/>
    <property type="project" value="TreeGrafter"/>
</dbReference>
<organism evidence="3 4">
    <name type="scientific">Leptobrachium leishanense</name>
    <name type="common">Leishan spiny toad</name>
    <dbReference type="NCBI Taxonomy" id="445787"/>
    <lineage>
        <taxon>Eukaryota</taxon>
        <taxon>Metazoa</taxon>
        <taxon>Chordata</taxon>
        <taxon>Craniata</taxon>
        <taxon>Vertebrata</taxon>
        <taxon>Euteleostomi</taxon>
        <taxon>Amphibia</taxon>
        <taxon>Batrachia</taxon>
        <taxon>Anura</taxon>
        <taxon>Pelobatoidea</taxon>
        <taxon>Megophryidae</taxon>
        <taxon>Leptobrachium</taxon>
    </lineage>
</organism>
<name>A0A8C5MBX6_9ANUR</name>
<dbReference type="GO" id="GO:0045893">
    <property type="term" value="P:positive regulation of DNA-templated transcription"/>
    <property type="evidence" value="ECO:0007669"/>
    <property type="project" value="TreeGrafter"/>
</dbReference>
<keyword evidence="4" id="KW-1185">Reference proteome</keyword>
<reference evidence="3" key="2">
    <citation type="submission" date="2025-09" db="UniProtKB">
        <authorList>
            <consortium name="Ensembl"/>
        </authorList>
    </citation>
    <scope>IDENTIFICATION</scope>
</reference>
<dbReference type="InterPro" id="IPR038990">
    <property type="entry name" value="LBH_dom"/>
</dbReference>
<dbReference type="GeneTree" id="ENSGT01010000224489"/>
<feature type="region of interest" description="Disordered" evidence="1">
    <location>
        <begin position="102"/>
        <end position="131"/>
    </location>
</feature>
<sequence>MWRNPPQEARCPVQKQILPEHCGSTMNEVSVLRLPVEEAVNEVIHSLEGVALKHSDNRLPFQIFPDPCEEEEVPVKMRGRLPSIVVEPTDIIDVESGELRWPPDSLRKENKEDMLEEEETEEEEQEDQKGKLINLPGLPSFYIWARRITCMLIFQ</sequence>
<evidence type="ECO:0000313" key="4">
    <source>
        <dbReference type="Proteomes" id="UP000694569"/>
    </source>
</evidence>
<feature type="domain" description="LBH" evidence="2">
    <location>
        <begin position="53"/>
        <end position="125"/>
    </location>
</feature>
<dbReference type="OrthoDB" id="8937789at2759"/>
<evidence type="ECO:0000256" key="1">
    <source>
        <dbReference type="SAM" id="MobiDB-lite"/>
    </source>
</evidence>